<dbReference type="EMBL" id="JBHSOZ010000016">
    <property type="protein sequence ID" value="MFC5714403.1"/>
    <property type="molecule type" value="Genomic_DNA"/>
</dbReference>
<dbReference type="Proteomes" id="UP001596142">
    <property type="component" value="Unassembled WGS sequence"/>
</dbReference>
<evidence type="ECO:0008006" key="4">
    <source>
        <dbReference type="Google" id="ProtNLM"/>
    </source>
</evidence>
<feature type="region of interest" description="Disordered" evidence="1">
    <location>
        <begin position="1"/>
        <end position="26"/>
    </location>
</feature>
<reference evidence="3" key="1">
    <citation type="journal article" date="2019" name="Int. J. Syst. Evol. Microbiol.">
        <title>The Global Catalogue of Microorganisms (GCM) 10K type strain sequencing project: providing services to taxonomists for standard genome sequencing and annotation.</title>
        <authorList>
            <consortium name="The Broad Institute Genomics Platform"/>
            <consortium name="The Broad Institute Genome Sequencing Center for Infectious Disease"/>
            <person name="Wu L."/>
            <person name="Ma J."/>
        </authorList>
    </citation>
    <scope>NUCLEOTIDE SEQUENCE [LARGE SCALE GENOMIC DNA]</scope>
    <source>
        <strain evidence="3">CECT 7184</strain>
    </source>
</reference>
<gene>
    <name evidence="2" type="ORF">ACFPU1_16780</name>
</gene>
<dbReference type="RefSeq" id="WP_385943096.1">
    <property type="nucleotide sequence ID" value="NZ_JBHSOZ010000016.1"/>
</dbReference>
<organism evidence="2 3">
    <name type="scientific">Thalassorhabdus alkalitolerans</name>
    <dbReference type="NCBI Taxonomy" id="2282697"/>
    <lineage>
        <taxon>Bacteria</taxon>
        <taxon>Bacillati</taxon>
        <taxon>Bacillota</taxon>
        <taxon>Bacilli</taxon>
        <taxon>Bacillales</taxon>
        <taxon>Bacillaceae</taxon>
        <taxon>Thalassorhabdus</taxon>
    </lineage>
</organism>
<sequence>MGKNLDKLNNKDEPKRKVNPLTKDTTRKPVVEKNIKIYAADHKILKRVAAETDTSIAHLITEAAHYLAEKHNVKKG</sequence>
<feature type="compositionally biased region" description="Basic and acidic residues" evidence="1">
    <location>
        <begin position="1"/>
        <end position="16"/>
    </location>
</feature>
<accession>A0ABW0YUX3</accession>
<evidence type="ECO:0000313" key="2">
    <source>
        <dbReference type="EMBL" id="MFC5714403.1"/>
    </source>
</evidence>
<keyword evidence="3" id="KW-1185">Reference proteome</keyword>
<proteinExistence type="predicted"/>
<comment type="caution">
    <text evidence="2">The sequence shown here is derived from an EMBL/GenBank/DDBJ whole genome shotgun (WGS) entry which is preliminary data.</text>
</comment>
<evidence type="ECO:0000256" key="1">
    <source>
        <dbReference type="SAM" id="MobiDB-lite"/>
    </source>
</evidence>
<evidence type="ECO:0000313" key="3">
    <source>
        <dbReference type="Proteomes" id="UP001596142"/>
    </source>
</evidence>
<protein>
    <recommendedName>
        <fullName evidence="4">Ribbon-helix-helix protein, copG family</fullName>
    </recommendedName>
</protein>
<name>A0ABW0YUX3_9BACI</name>